<evidence type="ECO:0000313" key="3">
    <source>
        <dbReference type="EMBL" id="CZR61730.1"/>
    </source>
</evidence>
<dbReference type="Pfam" id="PF20150">
    <property type="entry name" value="2EXR"/>
    <property type="match status" value="1"/>
</dbReference>
<dbReference type="AlphaFoldDB" id="A0A1L7X9N1"/>
<protein>
    <recommendedName>
        <fullName evidence="2">2EXR domain-containing protein</fullName>
    </recommendedName>
</protein>
<keyword evidence="4" id="KW-1185">Reference proteome</keyword>
<reference evidence="3 4" key="1">
    <citation type="submission" date="2016-03" db="EMBL/GenBank/DDBJ databases">
        <authorList>
            <person name="Ploux O."/>
        </authorList>
    </citation>
    <scope>NUCLEOTIDE SEQUENCE [LARGE SCALE GENOMIC DNA]</scope>
    <source>
        <strain evidence="3 4">UAMH 11012</strain>
    </source>
</reference>
<gene>
    <name evidence="3" type="ORF">PAC_11627</name>
</gene>
<feature type="region of interest" description="Disordered" evidence="1">
    <location>
        <begin position="59"/>
        <end position="82"/>
    </location>
</feature>
<dbReference type="InterPro" id="IPR045518">
    <property type="entry name" value="2EXR"/>
</dbReference>
<dbReference type="OrthoDB" id="3544045at2759"/>
<dbReference type="Proteomes" id="UP000184330">
    <property type="component" value="Unassembled WGS sequence"/>
</dbReference>
<dbReference type="EMBL" id="FJOG01000019">
    <property type="protein sequence ID" value="CZR61730.1"/>
    <property type="molecule type" value="Genomic_DNA"/>
</dbReference>
<evidence type="ECO:0000259" key="2">
    <source>
        <dbReference type="Pfam" id="PF20150"/>
    </source>
</evidence>
<name>A0A1L7X9N1_9HELO</name>
<dbReference type="PANTHER" id="PTHR35910">
    <property type="entry name" value="2EXR DOMAIN-CONTAINING PROTEIN"/>
    <property type="match status" value="1"/>
</dbReference>
<proteinExistence type="predicted"/>
<accession>A0A1L7X9N1</accession>
<feature type="domain" description="2EXR" evidence="2">
    <location>
        <begin position="92"/>
        <end position="163"/>
    </location>
</feature>
<evidence type="ECO:0000313" key="4">
    <source>
        <dbReference type="Proteomes" id="UP000184330"/>
    </source>
</evidence>
<organism evidence="3 4">
    <name type="scientific">Phialocephala subalpina</name>
    <dbReference type="NCBI Taxonomy" id="576137"/>
    <lineage>
        <taxon>Eukaryota</taxon>
        <taxon>Fungi</taxon>
        <taxon>Dikarya</taxon>
        <taxon>Ascomycota</taxon>
        <taxon>Pezizomycotina</taxon>
        <taxon>Leotiomycetes</taxon>
        <taxon>Helotiales</taxon>
        <taxon>Mollisiaceae</taxon>
        <taxon>Phialocephala</taxon>
        <taxon>Phialocephala fortinii species complex</taxon>
    </lineage>
</organism>
<evidence type="ECO:0000256" key="1">
    <source>
        <dbReference type="SAM" id="MobiDB-lite"/>
    </source>
</evidence>
<sequence>MAVFGKVIMNEMYQAMASDESKSPTAVTQSQSPQNLIVFSDVSRRPHLAIALLDETSLMRSTSPSPVNPDDQASDSGVSDAKIEESKPLTKFTLFPKLPVELRGRIFKEALPLPATFEVIATVHEKEATGTVHIATGSYGQFDPMEIRSVTLLQVCHEANEVYCVAFPHCIPIEHFDCERGLYNTDHLRIGSFDTLYLREFIKADTAIAEKHLRSQPINIDVQQLQLYLDPTLEVHHFKFILKTFSSANKIEVVANVGHFETQTQNLTELIMTKMKKNLLLAARDLLMSNPATYASLDIPTIVRKGQITKV</sequence>
<dbReference type="PANTHER" id="PTHR35910:SF1">
    <property type="entry name" value="2EXR DOMAIN-CONTAINING PROTEIN"/>
    <property type="match status" value="1"/>
</dbReference>